<gene>
    <name evidence="1" type="ORF">CLUMA_CG015979</name>
</gene>
<evidence type="ECO:0000313" key="2">
    <source>
        <dbReference type="Proteomes" id="UP000183832"/>
    </source>
</evidence>
<dbReference type="EMBL" id="CVRI01000058">
    <property type="protein sequence ID" value="CRL02812.1"/>
    <property type="molecule type" value="Genomic_DNA"/>
</dbReference>
<name>A0A1J1ITA8_9DIPT</name>
<keyword evidence="2" id="KW-1185">Reference proteome</keyword>
<evidence type="ECO:0000313" key="1">
    <source>
        <dbReference type="EMBL" id="CRL02812.1"/>
    </source>
</evidence>
<proteinExistence type="predicted"/>
<accession>A0A1J1ITA8</accession>
<reference evidence="1 2" key="1">
    <citation type="submission" date="2015-04" db="EMBL/GenBank/DDBJ databases">
        <authorList>
            <person name="Syromyatnikov M.Y."/>
            <person name="Popov V.N."/>
        </authorList>
    </citation>
    <scope>NUCLEOTIDE SEQUENCE [LARGE SCALE GENOMIC DNA]</scope>
</reference>
<organism evidence="1 2">
    <name type="scientific">Clunio marinus</name>
    <dbReference type="NCBI Taxonomy" id="568069"/>
    <lineage>
        <taxon>Eukaryota</taxon>
        <taxon>Metazoa</taxon>
        <taxon>Ecdysozoa</taxon>
        <taxon>Arthropoda</taxon>
        <taxon>Hexapoda</taxon>
        <taxon>Insecta</taxon>
        <taxon>Pterygota</taxon>
        <taxon>Neoptera</taxon>
        <taxon>Endopterygota</taxon>
        <taxon>Diptera</taxon>
        <taxon>Nematocera</taxon>
        <taxon>Chironomoidea</taxon>
        <taxon>Chironomidae</taxon>
        <taxon>Clunio</taxon>
    </lineage>
</organism>
<protein>
    <submittedName>
        <fullName evidence="1">CLUMA_CG015979, isoform A</fullName>
    </submittedName>
</protein>
<dbReference type="Proteomes" id="UP000183832">
    <property type="component" value="Unassembled WGS sequence"/>
</dbReference>
<sequence length="71" mass="8246">MCLHTEQKMKPFDTRKTKSIFHEMFVHSKRESYASYGAIDATYKHCKISIIRLNGTQCHGHVICVNECREG</sequence>
<dbReference type="AlphaFoldDB" id="A0A1J1ITA8"/>